<dbReference type="InterPro" id="IPR002941">
    <property type="entry name" value="DNA_methylase_N4/N6"/>
</dbReference>
<evidence type="ECO:0000313" key="11">
    <source>
        <dbReference type="EMBL" id="EHQ08122.1"/>
    </source>
</evidence>
<dbReference type="SUPFAM" id="SSF53335">
    <property type="entry name" value="S-adenosyl-L-methionine-dependent methyltransferases"/>
    <property type="match status" value="1"/>
</dbReference>
<dbReference type="EC" id="2.1.1.-" evidence="8"/>
<organism evidence="11 12">
    <name type="scientific">Leptonema illini DSM 21528</name>
    <dbReference type="NCBI Taxonomy" id="929563"/>
    <lineage>
        <taxon>Bacteria</taxon>
        <taxon>Pseudomonadati</taxon>
        <taxon>Spirochaetota</taxon>
        <taxon>Spirochaetia</taxon>
        <taxon>Leptospirales</taxon>
        <taxon>Leptospiraceae</taxon>
        <taxon>Leptonema</taxon>
    </lineage>
</organism>
<dbReference type="HOGENOM" id="CLU_024927_2_2_12"/>
<dbReference type="RefSeq" id="WP_002774517.1">
    <property type="nucleotide sequence ID" value="NZ_JH597773.1"/>
</dbReference>
<evidence type="ECO:0000313" key="12">
    <source>
        <dbReference type="Proteomes" id="UP000005737"/>
    </source>
</evidence>
<feature type="domain" description="DNA methylase N-4/N-6" evidence="10">
    <location>
        <begin position="75"/>
        <end position="304"/>
    </location>
</feature>
<evidence type="ECO:0000259" key="10">
    <source>
        <dbReference type="Pfam" id="PF01555"/>
    </source>
</evidence>
<evidence type="ECO:0000256" key="1">
    <source>
        <dbReference type="ARBA" id="ARBA00010203"/>
    </source>
</evidence>
<dbReference type="Gene3D" id="3.40.50.150">
    <property type="entry name" value="Vaccinia Virus protein VP39"/>
    <property type="match status" value="1"/>
</dbReference>
<keyword evidence="6" id="KW-0238">DNA-binding</keyword>
<dbReference type="GO" id="GO:0032259">
    <property type="term" value="P:methylation"/>
    <property type="evidence" value="ECO:0007669"/>
    <property type="project" value="UniProtKB-KW"/>
</dbReference>
<evidence type="ECO:0000256" key="9">
    <source>
        <dbReference type="SAM" id="MobiDB-lite"/>
    </source>
</evidence>
<keyword evidence="12" id="KW-1185">Reference proteome</keyword>
<keyword evidence="5" id="KW-0680">Restriction system</keyword>
<accession>H2CIV5</accession>
<keyword evidence="3" id="KW-0808">Transferase</keyword>
<name>H2CIV5_9LEPT</name>
<dbReference type="GO" id="GO:0009307">
    <property type="term" value="P:DNA restriction-modification system"/>
    <property type="evidence" value="ECO:0007669"/>
    <property type="project" value="UniProtKB-KW"/>
</dbReference>
<evidence type="ECO:0000256" key="4">
    <source>
        <dbReference type="ARBA" id="ARBA00022691"/>
    </source>
</evidence>
<evidence type="ECO:0000256" key="3">
    <source>
        <dbReference type="ARBA" id="ARBA00022679"/>
    </source>
</evidence>
<evidence type="ECO:0000256" key="6">
    <source>
        <dbReference type="ARBA" id="ARBA00023125"/>
    </source>
</evidence>
<keyword evidence="2 11" id="KW-0489">Methyltransferase</keyword>
<dbReference type="InterPro" id="IPR017985">
    <property type="entry name" value="MeTrfase_CN4_CS"/>
</dbReference>
<dbReference type="PANTHER" id="PTHR13370:SF3">
    <property type="entry name" value="TRNA (GUANINE(10)-N2)-METHYLTRANSFERASE HOMOLOG"/>
    <property type="match status" value="1"/>
</dbReference>
<dbReference type="InterPro" id="IPR029063">
    <property type="entry name" value="SAM-dependent_MTases_sf"/>
</dbReference>
<reference evidence="11 12" key="1">
    <citation type="submission" date="2011-10" db="EMBL/GenBank/DDBJ databases">
        <title>The Improved High-Quality Draft genome of Leptonema illini DSM 21528.</title>
        <authorList>
            <consortium name="US DOE Joint Genome Institute (JGI-PGF)"/>
            <person name="Lucas S."/>
            <person name="Copeland A."/>
            <person name="Lapidus A."/>
            <person name="Glavina del Rio T."/>
            <person name="Dalin E."/>
            <person name="Tice H."/>
            <person name="Bruce D."/>
            <person name="Goodwin L."/>
            <person name="Pitluck S."/>
            <person name="Peters L."/>
            <person name="Mikhailova N."/>
            <person name="Held B."/>
            <person name="Kyrpides N."/>
            <person name="Mavromatis K."/>
            <person name="Ivanova N."/>
            <person name="Markowitz V."/>
            <person name="Cheng J.-F."/>
            <person name="Hugenholtz P."/>
            <person name="Woyke T."/>
            <person name="Wu D."/>
            <person name="Gronow S."/>
            <person name="Wellnitz S."/>
            <person name="Brambilla E.-M."/>
            <person name="Klenk H.-P."/>
            <person name="Eisen J.A."/>
        </authorList>
    </citation>
    <scope>NUCLEOTIDE SEQUENCE [LARGE SCALE GENOMIC DNA]</scope>
    <source>
        <strain evidence="11 12">DSM 21528</strain>
    </source>
</reference>
<dbReference type="PROSITE" id="PS00093">
    <property type="entry name" value="N4_MTASE"/>
    <property type="match status" value="1"/>
</dbReference>
<dbReference type="REBASE" id="88684">
    <property type="entry name" value="M.Lil3055ORF3464P"/>
</dbReference>
<dbReference type="AlphaFoldDB" id="H2CIV5"/>
<comment type="catalytic activity">
    <reaction evidence="7">
        <text>a 2'-deoxycytidine in DNA + S-adenosyl-L-methionine = an N(4)-methyl-2'-deoxycytidine in DNA + S-adenosyl-L-homocysteine + H(+)</text>
        <dbReference type="Rhea" id="RHEA:16857"/>
        <dbReference type="Rhea" id="RHEA-COMP:11369"/>
        <dbReference type="Rhea" id="RHEA-COMP:13674"/>
        <dbReference type="ChEBI" id="CHEBI:15378"/>
        <dbReference type="ChEBI" id="CHEBI:57856"/>
        <dbReference type="ChEBI" id="CHEBI:59789"/>
        <dbReference type="ChEBI" id="CHEBI:85452"/>
        <dbReference type="ChEBI" id="CHEBI:137933"/>
        <dbReference type="EC" id="2.1.1.113"/>
    </reaction>
</comment>
<evidence type="ECO:0000256" key="5">
    <source>
        <dbReference type="ARBA" id="ARBA00022747"/>
    </source>
</evidence>
<protein>
    <recommendedName>
        <fullName evidence="8">Methyltransferase</fullName>
        <ecNumber evidence="8">2.1.1.-</ecNumber>
    </recommendedName>
</protein>
<feature type="region of interest" description="Disordered" evidence="9">
    <location>
        <begin position="1"/>
        <end position="28"/>
    </location>
</feature>
<comment type="similarity">
    <text evidence="1">Belongs to the N(4)/N(6)-methyltransferase family. N(4) subfamily.</text>
</comment>
<dbReference type="Proteomes" id="UP000005737">
    <property type="component" value="Unassembled WGS sequence"/>
</dbReference>
<dbReference type="GO" id="GO:0003677">
    <property type="term" value="F:DNA binding"/>
    <property type="evidence" value="ECO:0007669"/>
    <property type="project" value="UniProtKB-KW"/>
</dbReference>
<evidence type="ECO:0000256" key="7">
    <source>
        <dbReference type="ARBA" id="ARBA00049120"/>
    </source>
</evidence>
<dbReference type="GO" id="GO:0005737">
    <property type="term" value="C:cytoplasm"/>
    <property type="evidence" value="ECO:0007669"/>
    <property type="project" value="TreeGrafter"/>
</dbReference>
<sequence length="314" mass="35273">MLHAPESKLNGFKRGNTKTSSFGVSKRESHDSSTFYSRFRAPLLSNDEIINRLESVDQIICGDARKMRVLPDNSIALVVTSPPYFVGKAYEEITRGSKQPTTYSSYLKMLHSVFAECYRVLEPGGRIAINVANLGRKPYRSLSTDIIRILQEELGFLLRGEIIWQKAAGASGNCAWGSFAKATNPVLRDLSERIIVACKGRFDRAIAPKKREKLGLPFESTISKEDFMSWTLDIWSVPPESAKRIGHPAPFPVEIPRRLIELYTFKDDIVLDPFMGSGSTAIAAIKTGRHYFGYDLEPDYCRSAAVRIDREKNN</sequence>
<keyword evidence="4" id="KW-0949">S-adenosyl-L-methionine</keyword>
<evidence type="ECO:0000256" key="2">
    <source>
        <dbReference type="ARBA" id="ARBA00022603"/>
    </source>
</evidence>
<proteinExistence type="inferred from homology"/>
<gene>
    <name evidence="11" type="ORF">Lepil_3464</name>
</gene>
<dbReference type="Pfam" id="PF01555">
    <property type="entry name" value="N6_N4_Mtase"/>
    <property type="match status" value="1"/>
</dbReference>
<evidence type="ECO:0000256" key="8">
    <source>
        <dbReference type="RuleBase" id="RU362026"/>
    </source>
</evidence>
<dbReference type="GO" id="GO:0008170">
    <property type="term" value="F:N-methyltransferase activity"/>
    <property type="evidence" value="ECO:0007669"/>
    <property type="project" value="InterPro"/>
</dbReference>
<dbReference type="STRING" id="183.GCA_002009735_03014"/>
<dbReference type="InterPro" id="IPR001091">
    <property type="entry name" value="RM_Methyltransferase"/>
</dbReference>
<dbReference type="PRINTS" id="PR00508">
    <property type="entry name" value="S21N4MTFRASE"/>
</dbReference>
<dbReference type="PANTHER" id="PTHR13370">
    <property type="entry name" value="RNA METHYLASE-RELATED"/>
    <property type="match status" value="1"/>
</dbReference>
<dbReference type="GO" id="GO:0015667">
    <property type="term" value="F:site-specific DNA-methyltransferase (cytosine-N4-specific) activity"/>
    <property type="evidence" value="ECO:0007669"/>
    <property type="project" value="UniProtKB-EC"/>
</dbReference>
<dbReference type="EMBL" id="JH597773">
    <property type="protein sequence ID" value="EHQ08122.1"/>
    <property type="molecule type" value="Genomic_DNA"/>
</dbReference>